<proteinExistence type="predicted"/>
<dbReference type="Proteomes" id="UP000056905">
    <property type="component" value="Chromosome"/>
</dbReference>
<dbReference type="InterPro" id="IPR039315">
    <property type="entry name" value="CheW"/>
</dbReference>
<dbReference type="EMBL" id="CP013002">
    <property type="protein sequence ID" value="ALL14115.1"/>
    <property type="molecule type" value="Genomic_DNA"/>
</dbReference>
<dbReference type="GO" id="GO:0006935">
    <property type="term" value="P:chemotaxis"/>
    <property type="evidence" value="ECO:0007669"/>
    <property type="project" value="InterPro"/>
</dbReference>
<name>A0A0P0P1J0_9CAUL</name>
<dbReference type="SMART" id="SM00260">
    <property type="entry name" value="CheW"/>
    <property type="match status" value="1"/>
</dbReference>
<feature type="domain" description="CheW-like" evidence="1">
    <location>
        <begin position="3"/>
        <end position="144"/>
    </location>
</feature>
<sequence>MSVRDYVTVRVGGHLFGIEALSIQDVFYPRNITPVPLAAHEILGVLNLRGRIVTAVCARRRLGLQPREAGAPEPKAVGIEVGGDNYGLIVDQVESVMKLDSDEMIPPPDNLPPRWAEIIPGVFRLPDSLLVIFDAPRLLTAGLQLGVAA</sequence>
<dbReference type="Gene3D" id="2.30.30.40">
    <property type="entry name" value="SH3 Domains"/>
    <property type="match status" value="1"/>
</dbReference>
<evidence type="ECO:0000313" key="3">
    <source>
        <dbReference type="Proteomes" id="UP000056905"/>
    </source>
</evidence>
<dbReference type="Pfam" id="PF01584">
    <property type="entry name" value="CheW"/>
    <property type="match status" value="1"/>
</dbReference>
<dbReference type="Gene3D" id="2.40.50.180">
    <property type="entry name" value="CheA-289, Domain 4"/>
    <property type="match status" value="1"/>
</dbReference>
<evidence type="ECO:0000313" key="2">
    <source>
        <dbReference type="EMBL" id="ALL14115.1"/>
    </source>
</evidence>
<dbReference type="PANTHER" id="PTHR22617:SF23">
    <property type="entry name" value="CHEMOTAXIS PROTEIN CHEW"/>
    <property type="match status" value="1"/>
</dbReference>
<dbReference type="InterPro" id="IPR002545">
    <property type="entry name" value="CheW-lke_dom"/>
</dbReference>
<accession>A0A0P0P1J0</accession>
<keyword evidence="3" id="KW-1185">Reference proteome</keyword>
<dbReference type="GO" id="GO:0005829">
    <property type="term" value="C:cytosol"/>
    <property type="evidence" value="ECO:0007669"/>
    <property type="project" value="TreeGrafter"/>
</dbReference>
<dbReference type="RefSeq" id="WP_062148110.1">
    <property type="nucleotide sequence ID" value="NZ_CP013002.1"/>
</dbReference>
<dbReference type="OrthoDB" id="9794382at2"/>
<gene>
    <name evidence="2" type="ORF">AQ619_12630</name>
</gene>
<evidence type="ECO:0000259" key="1">
    <source>
        <dbReference type="PROSITE" id="PS50851"/>
    </source>
</evidence>
<organism evidence="2 3">
    <name type="scientific">Caulobacter henricii</name>
    <dbReference type="NCBI Taxonomy" id="69395"/>
    <lineage>
        <taxon>Bacteria</taxon>
        <taxon>Pseudomonadati</taxon>
        <taxon>Pseudomonadota</taxon>
        <taxon>Alphaproteobacteria</taxon>
        <taxon>Caulobacterales</taxon>
        <taxon>Caulobacteraceae</taxon>
        <taxon>Caulobacter</taxon>
    </lineage>
</organism>
<dbReference type="InterPro" id="IPR036061">
    <property type="entry name" value="CheW-like_dom_sf"/>
</dbReference>
<reference evidence="2 3" key="1">
    <citation type="submission" date="2015-10" db="EMBL/GenBank/DDBJ databases">
        <title>Conservation of the essential genome among Caulobacter and Brevundimonas species.</title>
        <authorList>
            <person name="Scott D."/>
            <person name="Ely B."/>
        </authorList>
    </citation>
    <scope>NUCLEOTIDE SEQUENCE [LARGE SCALE GENOMIC DNA]</scope>
    <source>
        <strain evidence="2 3">CB4</strain>
    </source>
</reference>
<dbReference type="AlphaFoldDB" id="A0A0P0P1J0"/>
<dbReference type="STRING" id="69395.AQ619_12630"/>
<protein>
    <submittedName>
        <fullName evidence="2">Chemotaxis protein CheW</fullName>
    </submittedName>
</protein>
<dbReference type="SUPFAM" id="SSF50341">
    <property type="entry name" value="CheW-like"/>
    <property type="match status" value="1"/>
</dbReference>
<dbReference type="PROSITE" id="PS50851">
    <property type="entry name" value="CHEW"/>
    <property type="match status" value="1"/>
</dbReference>
<dbReference type="PANTHER" id="PTHR22617">
    <property type="entry name" value="CHEMOTAXIS SENSOR HISTIDINE KINASE-RELATED"/>
    <property type="match status" value="1"/>
</dbReference>
<dbReference type="KEGG" id="chq:AQ619_12630"/>
<dbReference type="GO" id="GO:0007165">
    <property type="term" value="P:signal transduction"/>
    <property type="evidence" value="ECO:0007669"/>
    <property type="project" value="InterPro"/>
</dbReference>